<keyword evidence="4" id="KW-0833">Ubl conjugation pathway</keyword>
<feature type="region of interest" description="Disordered" evidence="6">
    <location>
        <begin position="1"/>
        <end position="83"/>
    </location>
</feature>
<reference evidence="7" key="1">
    <citation type="journal article" date="2023" name="PhytoFront">
        <title>Draft Genome Resources of Seven Strains of Tilletia horrida, Causal Agent of Kernel Smut of Rice.</title>
        <authorList>
            <person name="Khanal S."/>
            <person name="Antony Babu S."/>
            <person name="Zhou X.G."/>
        </authorList>
    </citation>
    <scope>NUCLEOTIDE SEQUENCE</scope>
    <source>
        <strain evidence="7">TX6</strain>
    </source>
</reference>
<keyword evidence="8" id="KW-1185">Reference proteome</keyword>
<comment type="subcellular location">
    <subcellularLocation>
        <location evidence="1">Nucleus</location>
    </subcellularLocation>
</comment>
<dbReference type="PANTHER" id="PTHR21330:SF1">
    <property type="entry name" value="E3 SUMO-PROTEIN LIGASE NSE2"/>
    <property type="match status" value="1"/>
</dbReference>
<evidence type="ECO:0008006" key="9">
    <source>
        <dbReference type="Google" id="ProtNLM"/>
    </source>
</evidence>
<evidence type="ECO:0000256" key="4">
    <source>
        <dbReference type="ARBA" id="ARBA00022786"/>
    </source>
</evidence>
<sequence length="392" mass="42852">MARPTNRSRNAVSYREDDDDEIEQTQPTQKRARISVPGGSSSQGGRGNSTAGVSSSSPRKGKGRASNQGQDEGDGDNDEDDDADEGVELLSVEEIKERVRSTPLNPRIARGKMNMHANEYEAALGKCDHVLEYLGDAAIAVEELFEEGETDLINELDSSVREVIDGKAEMAIRQQVLRSMISQLDQQKDVINPVTLYEETVKRALQRHKAKTTRKKYAKDPSYVKFRSIIWEVHNAGTAMPSLTDYIEAEPGDEAEDEVEDFEAGGVAQNFKCPLTTAILEDPVTSRQAIEDYIAGKNRERRPALCPQSGCNVVLTLGALKTDTNLAKRVAIYQRRLQSQATQATQHGSASGAAGRSGGAGAARKAKLEGVQEDAIEEIEEGSDEEEEIEID</sequence>
<dbReference type="GO" id="GO:0061665">
    <property type="term" value="F:SUMO ligase activity"/>
    <property type="evidence" value="ECO:0007669"/>
    <property type="project" value="TreeGrafter"/>
</dbReference>
<evidence type="ECO:0000256" key="6">
    <source>
        <dbReference type="SAM" id="MobiDB-lite"/>
    </source>
</evidence>
<dbReference type="Proteomes" id="UP001176517">
    <property type="component" value="Unassembled WGS sequence"/>
</dbReference>
<evidence type="ECO:0000313" key="8">
    <source>
        <dbReference type="Proteomes" id="UP001176517"/>
    </source>
</evidence>
<gene>
    <name evidence="7" type="ORF">OC846_000041</name>
</gene>
<keyword evidence="3" id="KW-0808">Transferase</keyword>
<keyword evidence="5" id="KW-0539">Nucleus</keyword>
<feature type="region of interest" description="Disordered" evidence="6">
    <location>
        <begin position="340"/>
        <end position="392"/>
    </location>
</feature>
<accession>A0AAN6GYX1</accession>
<dbReference type="GO" id="GO:0016925">
    <property type="term" value="P:protein sumoylation"/>
    <property type="evidence" value="ECO:0007669"/>
    <property type="project" value="TreeGrafter"/>
</dbReference>
<evidence type="ECO:0000256" key="1">
    <source>
        <dbReference type="ARBA" id="ARBA00004123"/>
    </source>
</evidence>
<name>A0AAN6GYX1_9BASI</name>
<dbReference type="PANTHER" id="PTHR21330">
    <property type="entry name" value="E3 SUMO-PROTEIN LIGASE NSE2"/>
    <property type="match status" value="1"/>
</dbReference>
<dbReference type="GO" id="GO:0000724">
    <property type="term" value="P:double-strand break repair via homologous recombination"/>
    <property type="evidence" value="ECO:0007669"/>
    <property type="project" value="InterPro"/>
</dbReference>
<feature type="compositionally biased region" description="Acidic residues" evidence="6">
    <location>
        <begin position="71"/>
        <end position="83"/>
    </location>
</feature>
<proteinExistence type="predicted"/>
<dbReference type="GO" id="GO:0030915">
    <property type="term" value="C:Smc5-Smc6 complex"/>
    <property type="evidence" value="ECO:0007669"/>
    <property type="project" value="InterPro"/>
</dbReference>
<dbReference type="InterPro" id="IPR013083">
    <property type="entry name" value="Znf_RING/FYVE/PHD"/>
</dbReference>
<dbReference type="InterPro" id="IPR026846">
    <property type="entry name" value="Nse2(Mms21)"/>
</dbReference>
<evidence type="ECO:0000313" key="7">
    <source>
        <dbReference type="EMBL" id="KAK0558049.1"/>
    </source>
</evidence>
<organism evidence="7 8">
    <name type="scientific">Tilletia horrida</name>
    <dbReference type="NCBI Taxonomy" id="155126"/>
    <lineage>
        <taxon>Eukaryota</taxon>
        <taxon>Fungi</taxon>
        <taxon>Dikarya</taxon>
        <taxon>Basidiomycota</taxon>
        <taxon>Ustilaginomycotina</taxon>
        <taxon>Exobasidiomycetes</taxon>
        <taxon>Tilletiales</taxon>
        <taxon>Tilletiaceae</taxon>
        <taxon>Tilletia</taxon>
    </lineage>
</organism>
<evidence type="ECO:0000256" key="5">
    <source>
        <dbReference type="ARBA" id="ARBA00023242"/>
    </source>
</evidence>
<dbReference type="Gene3D" id="3.30.40.10">
    <property type="entry name" value="Zinc/RING finger domain, C3HC4 (zinc finger)"/>
    <property type="match status" value="1"/>
</dbReference>
<evidence type="ECO:0000256" key="2">
    <source>
        <dbReference type="ARBA" id="ARBA00004718"/>
    </source>
</evidence>
<dbReference type="EMBL" id="JAPDMZ010000001">
    <property type="protein sequence ID" value="KAK0558049.1"/>
    <property type="molecule type" value="Genomic_DNA"/>
</dbReference>
<comment type="pathway">
    <text evidence="2">Protein modification; protein sumoylation.</text>
</comment>
<evidence type="ECO:0000256" key="3">
    <source>
        <dbReference type="ARBA" id="ARBA00022679"/>
    </source>
</evidence>
<protein>
    <recommendedName>
        <fullName evidence="9">SP-RING-type domain-containing protein</fullName>
    </recommendedName>
</protein>
<dbReference type="AlphaFoldDB" id="A0AAN6GYX1"/>
<feature type="compositionally biased region" description="Acidic residues" evidence="6">
    <location>
        <begin position="371"/>
        <end position="392"/>
    </location>
</feature>
<dbReference type="GO" id="GO:0005634">
    <property type="term" value="C:nucleus"/>
    <property type="evidence" value="ECO:0007669"/>
    <property type="project" value="UniProtKB-SubCell"/>
</dbReference>
<feature type="compositionally biased region" description="Polar residues" evidence="6">
    <location>
        <begin position="1"/>
        <end position="11"/>
    </location>
</feature>
<comment type="caution">
    <text evidence="7">The sequence shown here is derived from an EMBL/GenBank/DDBJ whole genome shotgun (WGS) entry which is preliminary data.</text>
</comment>